<organism evidence="1">
    <name type="scientific">uncultured Caudovirales phage</name>
    <dbReference type="NCBI Taxonomy" id="2100421"/>
    <lineage>
        <taxon>Viruses</taxon>
        <taxon>Duplodnaviria</taxon>
        <taxon>Heunggongvirae</taxon>
        <taxon>Uroviricota</taxon>
        <taxon>Caudoviricetes</taxon>
        <taxon>Peduoviridae</taxon>
        <taxon>Maltschvirus</taxon>
        <taxon>Maltschvirus maltsch</taxon>
    </lineage>
</organism>
<reference evidence="1" key="1">
    <citation type="submission" date="2020-04" db="EMBL/GenBank/DDBJ databases">
        <authorList>
            <person name="Chiriac C."/>
            <person name="Salcher M."/>
            <person name="Ghai R."/>
            <person name="Kavagutti S V."/>
        </authorList>
    </citation>
    <scope>NUCLEOTIDE SEQUENCE</scope>
</reference>
<name>A0A6J5NMT1_9CAUD</name>
<sequence length="78" mass="8891">MISEVDINDMKALYDLDKGTHFKLAPTDLVQVPVDSNEFHLSGVYKFLGLDGMYSRSTDEHGNVHHFAAWTKVIPWQL</sequence>
<proteinExistence type="predicted"/>
<gene>
    <name evidence="1" type="ORF">UFOVP729_32</name>
</gene>
<accession>A0A6J5NMT1</accession>
<dbReference type="EMBL" id="LR796700">
    <property type="protein sequence ID" value="CAB4161130.1"/>
    <property type="molecule type" value="Genomic_DNA"/>
</dbReference>
<protein>
    <submittedName>
        <fullName evidence="1">Uncharacterized protein</fullName>
    </submittedName>
</protein>
<evidence type="ECO:0000313" key="1">
    <source>
        <dbReference type="EMBL" id="CAB4161130.1"/>
    </source>
</evidence>